<organism evidence="15 16">
    <name type="scientific">Capsaspora owczarzaki (strain ATCC 30864)</name>
    <dbReference type="NCBI Taxonomy" id="595528"/>
    <lineage>
        <taxon>Eukaryota</taxon>
        <taxon>Filasterea</taxon>
        <taxon>Capsaspora</taxon>
    </lineage>
</organism>
<evidence type="ECO:0000256" key="13">
    <source>
        <dbReference type="SAM" id="MobiDB-lite"/>
    </source>
</evidence>
<dbReference type="EMBL" id="KE346371">
    <property type="protein sequence ID" value="KJE96408.1"/>
    <property type="molecule type" value="Genomic_DNA"/>
</dbReference>
<dbReference type="PANTHER" id="PTHR13096">
    <property type="entry name" value="MINA53 MYC INDUCED NUCLEAR ANTIGEN"/>
    <property type="match status" value="1"/>
</dbReference>
<dbReference type="PhylomeDB" id="A0A0D2WVT3"/>
<comment type="similarity">
    <text evidence="2">Belongs to the ROX family. NO66 subfamily.</text>
</comment>
<dbReference type="AlphaFoldDB" id="A0A0D2WVT3"/>
<dbReference type="EC" id="1.14.11.-" evidence="12"/>
<feature type="compositionally biased region" description="Low complexity" evidence="13">
    <location>
        <begin position="75"/>
        <end position="113"/>
    </location>
</feature>
<protein>
    <recommendedName>
        <fullName evidence="12">Bifunctional lysine-specific demethylase and histidyl-hydroxylase</fullName>
        <ecNumber evidence="12">1.14.11.-</ecNumber>
    </recommendedName>
</protein>
<gene>
    <name evidence="15" type="ORF">CAOG_006741</name>
</gene>
<evidence type="ECO:0000256" key="10">
    <source>
        <dbReference type="ARBA" id="ARBA00023163"/>
    </source>
</evidence>
<dbReference type="InParanoid" id="A0A0D2WVT3"/>
<keyword evidence="6 12" id="KW-0223">Dioxygenase</keyword>
<evidence type="ECO:0000256" key="1">
    <source>
        <dbReference type="ARBA" id="ARBA00004123"/>
    </source>
</evidence>
<feature type="region of interest" description="Disordered" evidence="13">
    <location>
        <begin position="1"/>
        <end position="125"/>
    </location>
</feature>
<evidence type="ECO:0000256" key="7">
    <source>
        <dbReference type="ARBA" id="ARBA00023002"/>
    </source>
</evidence>
<evidence type="ECO:0000313" key="15">
    <source>
        <dbReference type="EMBL" id="KJE96408.1"/>
    </source>
</evidence>
<dbReference type="Gene3D" id="3.90.930.40">
    <property type="match status" value="1"/>
</dbReference>
<dbReference type="Proteomes" id="UP000008743">
    <property type="component" value="Unassembled WGS sequence"/>
</dbReference>
<keyword evidence="11 12" id="KW-0539">Nucleus</keyword>
<comment type="cofactor">
    <cofactor evidence="12">
        <name>Fe(2+)</name>
        <dbReference type="ChEBI" id="CHEBI:29033"/>
    </cofactor>
    <text evidence="12">Binds 1 Fe(2+) ion per subunit.</text>
</comment>
<keyword evidence="8 12" id="KW-0408">Iron</keyword>
<accession>A0A0D2WVT3</accession>
<evidence type="ECO:0000256" key="9">
    <source>
        <dbReference type="ARBA" id="ARBA00023015"/>
    </source>
</evidence>
<evidence type="ECO:0000256" key="4">
    <source>
        <dbReference type="ARBA" id="ARBA00022723"/>
    </source>
</evidence>
<keyword evidence="9 12" id="KW-0805">Transcription regulation</keyword>
<dbReference type="Pfam" id="PF08007">
    <property type="entry name" value="JmjC_2"/>
    <property type="match status" value="1"/>
</dbReference>
<dbReference type="CDD" id="cd02208">
    <property type="entry name" value="cupin_RmlC-like"/>
    <property type="match status" value="1"/>
</dbReference>
<name>A0A0D2WVT3_CAPO3</name>
<dbReference type="InterPro" id="IPR049043">
    <property type="entry name" value="WHD_RIOX1"/>
</dbReference>
<keyword evidence="10 12" id="KW-0804">Transcription</keyword>
<dbReference type="InterPro" id="IPR039994">
    <property type="entry name" value="NO66-like"/>
</dbReference>
<comment type="function">
    <text evidence="12">Oxygenase that can act as both a histone lysine demethylase and a ribosomal histidine hydroxylase.</text>
</comment>
<dbReference type="PANTHER" id="PTHR13096:SF8">
    <property type="entry name" value="RIBOSOMAL OXYGENASE 1"/>
    <property type="match status" value="1"/>
</dbReference>
<evidence type="ECO:0000256" key="3">
    <source>
        <dbReference type="ARBA" id="ARBA00022491"/>
    </source>
</evidence>
<dbReference type="GO" id="GO:0032453">
    <property type="term" value="F:histone H3K4 demethylase activity"/>
    <property type="evidence" value="ECO:0007669"/>
    <property type="project" value="TreeGrafter"/>
</dbReference>
<keyword evidence="3" id="KW-0678">Repressor</keyword>
<evidence type="ECO:0000256" key="2">
    <source>
        <dbReference type="ARBA" id="ARBA00010309"/>
    </source>
</evidence>
<evidence type="ECO:0000256" key="6">
    <source>
        <dbReference type="ARBA" id="ARBA00022964"/>
    </source>
</evidence>
<evidence type="ECO:0000256" key="8">
    <source>
        <dbReference type="ARBA" id="ARBA00023004"/>
    </source>
</evidence>
<proteinExistence type="inferred from homology"/>
<dbReference type="SUPFAM" id="SSF51197">
    <property type="entry name" value="Clavaminate synthase-like"/>
    <property type="match status" value="1"/>
</dbReference>
<dbReference type="SMART" id="SM00558">
    <property type="entry name" value="JmjC"/>
    <property type="match status" value="1"/>
</dbReference>
<keyword evidence="7 12" id="KW-0560">Oxidoreductase</keyword>
<evidence type="ECO:0000256" key="11">
    <source>
        <dbReference type="ARBA" id="ARBA00023242"/>
    </source>
</evidence>
<dbReference type="GO" id="GO:0005506">
    <property type="term" value="F:iron ion binding"/>
    <property type="evidence" value="ECO:0007669"/>
    <property type="project" value="UniProtKB-UniRule"/>
</dbReference>
<evidence type="ECO:0000313" key="16">
    <source>
        <dbReference type="Proteomes" id="UP000008743"/>
    </source>
</evidence>
<dbReference type="Pfam" id="PF21233">
    <property type="entry name" value="WHD_RIOX1"/>
    <property type="match status" value="1"/>
</dbReference>
<dbReference type="GO" id="GO:0005730">
    <property type="term" value="C:nucleolus"/>
    <property type="evidence" value="ECO:0007669"/>
    <property type="project" value="TreeGrafter"/>
</dbReference>
<dbReference type="Gene3D" id="2.60.120.650">
    <property type="entry name" value="Cupin"/>
    <property type="match status" value="1"/>
</dbReference>
<evidence type="ECO:0000256" key="12">
    <source>
        <dbReference type="RuleBase" id="RU366061"/>
    </source>
</evidence>
<evidence type="ECO:0000256" key="5">
    <source>
        <dbReference type="ARBA" id="ARBA00022853"/>
    </source>
</evidence>
<comment type="subcellular location">
    <subcellularLocation>
        <location evidence="1 12">Nucleus</location>
    </subcellularLocation>
</comment>
<keyword evidence="4 12" id="KW-0479">Metal-binding</keyword>
<evidence type="ECO:0000259" key="14">
    <source>
        <dbReference type="PROSITE" id="PS51184"/>
    </source>
</evidence>
<sequence>MGKPGKAGVGIWKQHQGQPDSTTRALSNAKAARDRTTAAQPATSDSNASLNGVANGGGVAGSSSSKKPKPTKYGNDALNAAIDAIATAPKKPPQTQQPNAQAAKKQQGNKAAGLQPKPKQAASDKEAVLFQNRPAAVPQTMFTGFNESDVESSSLDTARRVLESLLKPITMEEFFNSFWESKPLVVRRSRPNYYSEVFSTATMFELFSKHDIHFTKNVDVTLYENDERVTVSPPGRVLPPIAQSFLDDGCSLRLLNPHSYDDRVWSLLARLQEAFGAGAGANVYLTPCESQGFAPHYDDIDAFVLQLEGTKEWKLHRPRPVDPVLPFISSRDIPADQLEEPFITVQLNPGDLLYMPRGTIHQARTTDGKPSLHITISTCQKNSWFHLLEKAMPAVLEHASRSGTIDIRQSVPASFLHNGASARAQLSASMTAIHNSALTTEVVRDVFLREYLALTNATVRSDHIQLKSQVKFIRAHISALYPDTENDGDLLYHSAQNARLYRDEEPLSLVLPEGGRVVVAAIEKAYPAFVRINALPSIGTDEEGNDMRLEVVRAMFNQGVLFARV</sequence>
<keyword evidence="16" id="KW-1185">Reference proteome</keyword>
<dbReference type="InterPro" id="IPR003347">
    <property type="entry name" value="JmjC_dom"/>
</dbReference>
<keyword evidence="5" id="KW-0156">Chromatin regulator</keyword>
<feature type="domain" description="JmjC" evidence="14">
    <location>
        <begin position="253"/>
        <end position="395"/>
    </location>
</feature>
<feature type="compositionally biased region" description="Polar residues" evidence="13">
    <location>
        <begin position="15"/>
        <end position="26"/>
    </location>
</feature>
<dbReference type="eggNOG" id="KOG3706">
    <property type="taxonomic scope" value="Eukaryota"/>
</dbReference>
<reference evidence="16" key="1">
    <citation type="submission" date="2011-02" db="EMBL/GenBank/DDBJ databases">
        <title>The Genome Sequence of Capsaspora owczarzaki ATCC 30864.</title>
        <authorList>
            <person name="Russ C."/>
            <person name="Cuomo C."/>
            <person name="Burger G."/>
            <person name="Gray M.W."/>
            <person name="Holland P.W.H."/>
            <person name="King N."/>
            <person name="Lang F.B.F."/>
            <person name="Roger A.J."/>
            <person name="Ruiz-Trillo I."/>
            <person name="Young S.K."/>
            <person name="Zeng Q."/>
            <person name="Gargeya S."/>
            <person name="Alvarado L."/>
            <person name="Berlin A."/>
            <person name="Chapman S.B."/>
            <person name="Chen Z."/>
            <person name="Freedman E."/>
            <person name="Gellesch M."/>
            <person name="Goldberg J."/>
            <person name="Griggs A."/>
            <person name="Gujja S."/>
            <person name="Heilman E."/>
            <person name="Heiman D."/>
            <person name="Howarth C."/>
            <person name="Mehta T."/>
            <person name="Neiman D."/>
            <person name="Pearson M."/>
            <person name="Roberts A."/>
            <person name="Saif S."/>
            <person name="Shea T."/>
            <person name="Shenoy N."/>
            <person name="Sisk P."/>
            <person name="Stolte C."/>
            <person name="Sykes S."/>
            <person name="White J."/>
            <person name="Yandava C."/>
            <person name="Haas B."/>
            <person name="Nusbaum C."/>
            <person name="Birren B."/>
        </authorList>
    </citation>
    <scope>NUCLEOTIDE SEQUENCE</scope>
    <source>
        <strain evidence="16">ATCC 30864</strain>
    </source>
</reference>
<dbReference type="OrthoDB" id="425950at2759"/>
<dbReference type="PROSITE" id="PS51184">
    <property type="entry name" value="JMJC"/>
    <property type="match status" value="1"/>
</dbReference>
<dbReference type="GO" id="GO:0051864">
    <property type="term" value="F:histone H3K36 demethylase activity"/>
    <property type="evidence" value="ECO:0007669"/>
    <property type="project" value="TreeGrafter"/>
</dbReference>